<feature type="region of interest" description="Disordered" evidence="3">
    <location>
        <begin position="426"/>
        <end position="486"/>
    </location>
</feature>
<dbReference type="GO" id="GO:2000601">
    <property type="term" value="P:positive regulation of Arp2/3 complex-mediated actin nucleation"/>
    <property type="evidence" value="ECO:0007669"/>
    <property type="project" value="TreeGrafter"/>
</dbReference>
<proteinExistence type="inferred from homology"/>
<evidence type="ECO:0000313" key="6">
    <source>
        <dbReference type="RefSeq" id="XP_011077501.1"/>
    </source>
</evidence>
<evidence type="ECO:0000259" key="4">
    <source>
        <dbReference type="PROSITE" id="PS51082"/>
    </source>
</evidence>
<feature type="compositionally biased region" description="Low complexity" evidence="3">
    <location>
        <begin position="1305"/>
        <end position="1317"/>
    </location>
</feature>
<keyword evidence="2" id="KW-0206">Cytoskeleton</keyword>
<accession>A0A6I9T1Y5</accession>
<dbReference type="Gene3D" id="1.20.5.340">
    <property type="match status" value="1"/>
</dbReference>
<feature type="compositionally biased region" description="Low complexity" evidence="3">
    <location>
        <begin position="432"/>
        <end position="447"/>
    </location>
</feature>
<feature type="region of interest" description="Disordered" evidence="3">
    <location>
        <begin position="557"/>
        <end position="635"/>
    </location>
</feature>
<feature type="compositionally biased region" description="Low complexity" evidence="3">
    <location>
        <begin position="1240"/>
        <end position="1255"/>
    </location>
</feature>
<feature type="compositionally biased region" description="Low complexity" evidence="3">
    <location>
        <begin position="1337"/>
        <end position="1348"/>
    </location>
</feature>
<dbReference type="InterPro" id="IPR028288">
    <property type="entry name" value="SCAR/WAVE_fam"/>
</dbReference>
<comment type="function">
    <text evidence="2">Involved in regulation of actin and microtubule organization. Part of a WAVE complex that activates the Arp2/3 complex.</text>
</comment>
<dbReference type="GO" id="GO:0030036">
    <property type="term" value="P:actin cytoskeleton organization"/>
    <property type="evidence" value="ECO:0007669"/>
    <property type="project" value="UniProtKB-UniRule"/>
</dbReference>
<dbReference type="KEGG" id="sind:105161500"/>
<dbReference type="GO" id="GO:0034237">
    <property type="term" value="F:protein kinase A regulatory subunit binding"/>
    <property type="evidence" value="ECO:0007669"/>
    <property type="project" value="TreeGrafter"/>
</dbReference>
<dbReference type="RefSeq" id="XP_011077501.1">
    <property type="nucleotide sequence ID" value="XM_011079199.2"/>
</dbReference>
<evidence type="ECO:0000256" key="2">
    <source>
        <dbReference type="RuleBase" id="RU367034"/>
    </source>
</evidence>
<dbReference type="Proteomes" id="UP000504604">
    <property type="component" value="Linkage group LG5"/>
</dbReference>
<feature type="region of interest" description="Disordered" evidence="3">
    <location>
        <begin position="1298"/>
        <end position="1317"/>
    </location>
</feature>
<dbReference type="GO" id="GO:0071933">
    <property type="term" value="F:Arp2/3 complex binding"/>
    <property type="evidence" value="ECO:0007669"/>
    <property type="project" value="TreeGrafter"/>
</dbReference>
<feature type="domain" description="WH2" evidence="4">
    <location>
        <begin position="1460"/>
        <end position="1478"/>
    </location>
</feature>
<dbReference type="GO" id="GO:0003779">
    <property type="term" value="F:actin binding"/>
    <property type="evidence" value="ECO:0007669"/>
    <property type="project" value="UniProtKB-UniRule"/>
</dbReference>
<dbReference type="GO" id="GO:0005856">
    <property type="term" value="C:cytoskeleton"/>
    <property type="evidence" value="ECO:0007669"/>
    <property type="project" value="UniProtKB-SubCell"/>
</dbReference>
<feature type="region of interest" description="Disordered" evidence="3">
    <location>
        <begin position="1219"/>
        <end position="1255"/>
    </location>
</feature>
<dbReference type="OrthoDB" id="1929108at2759"/>
<dbReference type="InterPro" id="IPR003124">
    <property type="entry name" value="WH2_dom"/>
</dbReference>
<keyword evidence="5" id="KW-1185">Reference proteome</keyword>
<sequence>MPMSRYEIRNEYSLADPDLYRAADKDDPEALLEGVAMAGLVGVLRQIGDLAEFAAEIFHDLHEEVMATAARGHGLMIRVQQLEAEVPSIEKAFLSQTNHSSFFYNAGVDWHPNLRMDQNLVTQGDLPRFVMDSYEECRGPPRLFLLDKFDVAGAGACLKRYTDPSFFKVENPEVTGADVQREKKIRKAKKKGPRWRNGETPEVLPTSHAKLHQLFLEEAVDNGVNNSTRRVKLKRRLNGFPFDTRTGKSYMEKILKTPSPEHKMLQAITVSSPLELPANDHNGSDLKVLDVRSVRPATENMGRKRSPPQPDRVEIMSSTSMYEMNELPADDKICDAPNSYLNVVADGISSTLDEETGQKDIAVDGEGKTEGSLTGYQSDDIASEIDNYVDAPSTIESELETDSELRVKKDFTSCYIRSELLISDTNEEHLHTQSSDSQSTGDSTISDEGSNPSKKVIAGGLSSGSQRISAENPQVEKCSGEGFPSSDIPDIAILDASSYQKTAYEDFPVAQPPRPVVSDGTCTGKVEITNHRPNFEQLTSNFCSNDSTSIFPHCDSEGSMREDRATGAMSNEAASVEDQEMEKNLIMHSPSSPSVSDSKSQLGDDSPVTFSGEHLVNEPDGEDAPSVSTVSDILSDSTNGPAAVSAYLVHEDDSNVEDVNQVENITSALNMCNDLSRNRHDTAEMISAERQVPGILDDEVLKLPENFPSESTDMEHNQEYITSMVSTGETLHNDLDNKESNVVSDASNHYSCINEASCGKELVDSSFSSGETVDAEDHYSHSSVDNQITSDTLILSLVEDTPDCPEASLDANVRVVILEEQATIDVVPEPGIPRSCEVVGLQGSGTMDDVTCNDSVALESSCCTPQNLENLTDTPATAEKDGINQYRGATGLEITEMSSSADVKSSDEVHVVLDEAGSRTYQSESAEAEMASCVPTGSDDAIIENDNLPMGLHKLVKEHIPCIEDSGLDVLANDKDSLSGSHNESGLVEEGENSISGGRKESRLVEEVGETESVTSDLHTYFCNTINNDHPKSEELDTVSNPYVDSEVEHKFSFFGATQIQPHTGQSFMESDKDFFQQTGVRNQVSDALSLPVDYGTEEVMLLEMIELPPDQLNQELLDSGEKSSELSSLLPINPQQMLSHDDLKGDNNSTFMFSLVNCQSSTLELPGVRSYDNNISGYPQDLGSTLPPTSFFSVTNQINLDELPPLPPLPPVQWRMGKLQHASATTEGENVEHKELPSEDISSSIPSTDDLSSPFQVMNHTLTHKQLPPEEISSSSASTDIVSSSLEEMNFSLKHKELPSQEISSSTASTENFSSSLQEIDHSLKHKELPPQGVASSTTSTDDVSSSLQEMNHSLIQIVPETTSKEVKAEHSSISEANSIHETIDLQPRTENDQKQLVVPTLESVVTPPAEEDGVANGIRMVKLPRPRNPLVDDLAALDKSKLRKVTERVRPQLQKVDERDSLLEQIRAKSFNLKPAVTTRPSIQGPKTNLKLAAILEKANAIRQALAGSDEDEEDNWSDS</sequence>
<reference evidence="6" key="1">
    <citation type="submission" date="2025-08" db="UniProtKB">
        <authorList>
            <consortium name="RefSeq"/>
        </authorList>
    </citation>
    <scope>IDENTIFICATION</scope>
</reference>
<dbReference type="PANTHER" id="PTHR12902:SF1">
    <property type="entry name" value="WISKOTT-ALDRICH SYNDROME PROTEIN FAMILY MEMBER"/>
    <property type="match status" value="1"/>
</dbReference>
<dbReference type="InParanoid" id="A0A6I9T1Y5"/>
<dbReference type="GeneID" id="105161500"/>
<feature type="compositionally biased region" description="Polar residues" evidence="3">
    <location>
        <begin position="626"/>
        <end position="635"/>
    </location>
</feature>
<comment type="subcellular location">
    <subcellularLocation>
        <location evidence="2">Cytoplasm</location>
        <location evidence="2">Cytoskeleton</location>
    </subcellularLocation>
</comment>
<evidence type="ECO:0000313" key="5">
    <source>
        <dbReference type="Proteomes" id="UP000504604"/>
    </source>
</evidence>
<keyword evidence="2" id="KW-0009">Actin-binding</keyword>
<protein>
    <recommendedName>
        <fullName evidence="2">Protein SCAR</fullName>
    </recommendedName>
    <alternativeName>
        <fullName evidence="2">Protein WAVE</fullName>
    </alternativeName>
</protein>
<feature type="region of interest" description="Disordered" evidence="3">
    <location>
        <begin position="1329"/>
        <end position="1348"/>
    </location>
</feature>
<feature type="compositionally biased region" description="Polar residues" evidence="3">
    <location>
        <begin position="463"/>
        <end position="472"/>
    </location>
</feature>
<gene>
    <name evidence="6" type="primary">LOC105161500</name>
</gene>
<evidence type="ECO:0000256" key="3">
    <source>
        <dbReference type="SAM" id="MobiDB-lite"/>
    </source>
</evidence>
<name>A0A6I9T1Y5_SESIN</name>
<feature type="region of interest" description="Disordered" evidence="3">
    <location>
        <begin position="352"/>
        <end position="375"/>
    </location>
</feature>
<dbReference type="PROSITE" id="PS51082">
    <property type="entry name" value="WH2"/>
    <property type="match status" value="1"/>
</dbReference>
<dbReference type="PANTHER" id="PTHR12902">
    <property type="entry name" value="WASP-1"/>
    <property type="match status" value="1"/>
</dbReference>
<dbReference type="Gene3D" id="6.10.280.150">
    <property type="match status" value="2"/>
</dbReference>
<organism evidence="5 6">
    <name type="scientific">Sesamum indicum</name>
    <name type="common">Oriental sesame</name>
    <name type="synonym">Sesamum orientale</name>
    <dbReference type="NCBI Taxonomy" id="4182"/>
    <lineage>
        <taxon>Eukaryota</taxon>
        <taxon>Viridiplantae</taxon>
        <taxon>Streptophyta</taxon>
        <taxon>Embryophyta</taxon>
        <taxon>Tracheophyta</taxon>
        <taxon>Spermatophyta</taxon>
        <taxon>Magnoliopsida</taxon>
        <taxon>eudicotyledons</taxon>
        <taxon>Gunneridae</taxon>
        <taxon>Pentapetalae</taxon>
        <taxon>asterids</taxon>
        <taxon>lamiids</taxon>
        <taxon>Lamiales</taxon>
        <taxon>Pedaliaceae</taxon>
        <taxon>Sesamum</taxon>
    </lineage>
</organism>
<feature type="region of interest" description="Disordered" evidence="3">
    <location>
        <begin position="975"/>
        <end position="1011"/>
    </location>
</feature>
<keyword evidence="2" id="KW-0963">Cytoplasm</keyword>
<feature type="compositionally biased region" description="Low complexity" evidence="3">
    <location>
        <begin position="589"/>
        <end position="600"/>
    </location>
</feature>
<dbReference type="FunCoup" id="A0A6I9T1Y5">
    <property type="interactions" value="2704"/>
</dbReference>
<feature type="compositionally biased region" description="Basic and acidic residues" evidence="3">
    <location>
        <begin position="356"/>
        <end position="369"/>
    </location>
</feature>
<dbReference type="Gramene" id="SIN_1003922.t">
    <property type="protein sequence ID" value="SIN_1003922.t"/>
    <property type="gene ID" value="SIN_1003922"/>
</dbReference>
<evidence type="ECO:0000256" key="1">
    <source>
        <dbReference type="ARBA" id="ARBA00006993"/>
    </source>
</evidence>
<comment type="similarity">
    <text evidence="1 2">Belongs to the SCAR/WAVE family.</text>
</comment>